<comment type="caution">
    <text evidence="2">The sequence shown here is derived from an EMBL/GenBank/DDBJ whole genome shotgun (WGS) entry which is preliminary data.</text>
</comment>
<evidence type="ECO:0000313" key="3">
    <source>
        <dbReference type="Proteomes" id="UP000298416"/>
    </source>
</evidence>
<accession>A0A8X8ZRI4</accession>
<evidence type="ECO:0000256" key="1">
    <source>
        <dbReference type="SAM" id="SignalP"/>
    </source>
</evidence>
<evidence type="ECO:0000313" key="2">
    <source>
        <dbReference type="EMBL" id="KAG6414492.1"/>
    </source>
</evidence>
<organism evidence="2">
    <name type="scientific">Salvia splendens</name>
    <name type="common">Scarlet sage</name>
    <dbReference type="NCBI Taxonomy" id="180675"/>
    <lineage>
        <taxon>Eukaryota</taxon>
        <taxon>Viridiplantae</taxon>
        <taxon>Streptophyta</taxon>
        <taxon>Embryophyta</taxon>
        <taxon>Tracheophyta</taxon>
        <taxon>Spermatophyta</taxon>
        <taxon>Magnoliopsida</taxon>
        <taxon>eudicotyledons</taxon>
        <taxon>Gunneridae</taxon>
        <taxon>Pentapetalae</taxon>
        <taxon>asterids</taxon>
        <taxon>lamiids</taxon>
        <taxon>Lamiales</taxon>
        <taxon>Lamiaceae</taxon>
        <taxon>Nepetoideae</taxon>
        <taxon>Mentheae</taxon>
        <taxon>Salviinae</taxon>
        <taxon>Salvia</taxon>
        <taxon>Salvia subgen. Calosphace</taxon>
        <taxon>core Calosphace</taxon>
    </lineage>
</organism>
<name>A0A8X8ZRI4_SALSN</name>
<keyword evidence="1" id="KW-0732">Signal</keyword>
<reference evidence="2" key="2">
    <citation type="submission" date="2020-08" db="EMBL/GenBank/DDBJ databases">
        <title>Plant Genome Project.</title>
        <authorList>
            <person name="Zhang R.-G."/>
        </authorList>
    </citation>
    <scope>NUCLEOTIDE SEQUENCE</scope>
    <source>
        <strain evidence="2">Huo1</strain>
        <tissue evidence="2">Leaf</tissue>
    </source>
</reference>
<dbReference type="EMBL" id="PNBA02000009">
    <property type="protein sequence ID" value="KAG6414492.1"/>
    <property type="molecule type" value="Genomic_DNA"/>
</dbReference>
<gene>
    <name evidence="2" type="ORF">SASPL_127294</name>
</gene>
<sequence length="86" mass="9468">MMLAMFMGFALWCYLTTNPKSISAMDHSTHPAVHTEASVEWWWPDVDDIVAKRHRRLQSCSVGCRCGCCGGICGACCEALNQNASV</sequence>
<dbReference type="AlphaFoldDB" id="A0A8X8ZRI4"/>
<keyword evidence="3" id="KW-1185">Reference proteome</keyword>
<protein>
    <submittedName>
        <fullName evidence="2">Uncharacterized protein</fullName>
    </submittedName>
</protein>
<proteinExistence type="predicted"/>
<dbReference type="Proteomes" id="UP000298416">
    <property type="component" value="Unassembled WGS sequence"/>
</dbReference>
<feature type="chain" id="PRO_5036505306" evidence="1">
    <location>
        <begin position="25"/>
        <end position="86"/>
    </location>
</feature>
<reference evidence="2" key="1">
    <citation type="submission" date="2018-01" db="EMBL/GenBank/DDBJ databases">
        <authorList>
            <person name="Mao J.F."/>
        </authorList>
    </citation>
    <scope>NUCLEOTIDE SEQUENCE</scope>
    <source>
        <strain evidence="2">Huo1</strain>
        <tissue evidence="2">Leaf</tissue>
    </source>
</reference>
<feature type="signal peptide" evidence="1">
    <location>
        <begin position="1"/>
        <end position="24"/>
    </location>
</feature>